<sequence length="613" mass="68304">MSPRSVISSAYGSAGDSVHSSSSDRAEMVLENPDPQTPIRGYMVDSESDVAESCQSQRTSDFKVPPPPPPPPLPTLVTIPPLPAIRAGGLMSIPESPMPYNMKPKRTFTAPYRLKKACVSPVNKARLEETSIWVQIDESQLISESFVKRLHRRFRIKENRRMTTDGAESAVTSTFSSSGLEQHLDRMKLISNAEGCLMSNKSSGIAFNRAGSKRFGFQCRTLDLMPPKIAQSVAIAMASAHLEPARLAQCIIELQTEITPDRMKPVSPNNLSGDNSESQCDSKPNTQRFPETLIETLISNLPPMDRMLKLSDCPLDQSVLIESDQLMYYLAPLRHRLPAHLNAMRTLLCFDATTEQLKLALRTCCACLSEIKHAQSIPHLLSCALALVNALNATGHAPVKIASQANEAVHPVGQSYKRRPLVGFQVRNLVRLADTKDTTNERTLVDYLAELMELNFGKSAHQWHKELSHLEAAHRLFNAKQVDEQLVELRRDIARLELDLRGIGGLTYSETEVESGIQQSNRTLVDTSKANSAFRQVVGKFLGHALHEQRLLNQWHEIFTERFSEVATYLALDQSQYTADQLFSDLCKFRELYQQTSLCKLGTVLSKPNKSIG</sequence>
<dbReference type="SMART" id="SM00498">
    <property type="entry name" value="FH2"/>
    <property type="match status" value="1"/>
</dbReference>
<dbReference type="EMBL" id="LUCH01000741">
    <property type="protein sequence ID" value="KAF5404412.1"/>
    <property type="molecule type" value="Genomic_DNA"/>
</dbReference>
<evidence type="ECO:0000313" key="4">
    <source>
        <dbReference type="Proteomes" id="UP000748531"/>
    </source>
</evidence>
<dbReference type="GO" id="GO:0005884">
    <property type="term" value="C:actin filament"/>
    <property type="evidence" value="ECO:0007669"/>
    <property type="project" value="TreeGrafter"/>
</dbReference>
<gene>
    <name evidence="3" type="ORF">PHET_01963</name>
</gene>
<feature type="compositionally biased region" description="Polar residues" evidence="1">
    <location>
        <begin position="267"/>
        <end position="285"/>
    </location>
</feature>
<accession>A0A8J4TKZ4</accession>
<keyword evidence="4" id="KW-1185">Reference proteome</keyword>
<feature type="compositionally biased region" description="Low complexity" evidence="1">
    <location>
        <begin position="12"/>
        <end position="21"/>
    </location>
</feature>
<comment type="caution">
    <text evidence="3">The sequence shown here is derived from an EMBL/GenBank/DDBJ whole genome shotgun (WGS) entry which is preliminary data.</text>
</comment>
<dbReference type="OrthoDB" id="1104827at2759"/>
<dbReference type="Gene3D" id="1.20.58.2220">
    <property type="entry name" value="Formin, FH2 domain"/>
    <property type="match status" value="1"/>
</dbReference>
<proteinExistence type="predicted"/>
<dbReference type="PANTHER" id="PTHR45691:SF6">
    <property type="entry name" value="PROTEIN DIAPHANOUS"/>
    <property type="match status" value="1"/>
</dbReference>
<feature type="region of interest" description="Disordered" evidence="1">
    <location>
        <begin position="1"/>
        <end position="69"/>
    </location>
</feature>
<evidence type="ECO:0000313" key="3">
    <source>
        <dbReference type="EMBL" id="KAF5404412.1"/>
    </source>
</evidence>
<dbReference type="Gene3D" id="6.10.30.30">
    <property type="match status" value="1"/>
</dbReference>
<evidence type="ECO:0000259" key="2">
    <source>
        <dbReference type="PROSITE" id="PS51444"/>
    </source>
</evidence>
<dbReference type="SUPFAM" id="SSF101447">
    <property type="entry name" value="Formin homology 2 domain (FH2 domain)"/>
    <property type="match status" value="1"/>
</dbReference>
<dbReference type="InterPro" id="IPR042201">
    <property type="entry name" value="FH2_Formin_sf"/>
</dbReference>
<feature type="region of interest" description="Disordered" evidence="1">
    <location>
        <begin position="262"/>
        <end position="285"/>
    </location>
</feature>
<dbReference type="Pfam" id="PF02181">
    <property type="entry name" value="FH2"/>
    <property type="match status" value="2"/>
</dbReference>
<feature type="domain" description="FH2" evidence="2">
    <location>
        <begin position="104"/>
        <end position="613"/>
    </location>
</feature>
<protein>
    <recommendedName>
        <fullName evidence="2">FH2 domain-containing protein</fullName>
    </recommendedName>
</protein>
<dbReference type="PANTHER" id="PTHR45691">
    <property type="entry name" value="PROTEIN DIAPHANOUS"/>
    <property type="match status" value="1"/>
</dbReference>
<feature type="compositionally biased region" description="Polar residues" evidence="1">
    <location>
        <begin position="1"/>
        <end position="11"/>
    </location>
</feature>
<organism evidence="3 4">
    <name type="scientific">Paragonimus heterotremus</name>
    <dbReference type="NCBI Taxonomy" id="100268"/>
    <lineage>
        <taxon>Eukaryota</taxon>
        <taxon>Metazoa</taxon>
        <taxon>Spiralia</taxon>
        <taxon>Lophotrochozoa</taxon>
        <taxon>Platyhelminthes</taxon>
        <taxon>Trematoda</taxon>
        <taxon>Digenea</taxon>
        <taxon>Plagiorchiida</taxon>
        <taxon>Troglotremata</taxon>
        <taxon>Troglotrematidae</taxon>
        <taxon>Paragonimus</taxon>
    </lineage>
</organism>
<dbReference type="InterPro" id="IPR051412">
    <property type="entry name" value="Formin_Homology_Diaphanous_sf"/>
</dbReference>
<reference evidence="3" key="1">
    <citation type="submission" date="2019-05" db="EMBL/GenBank/DDBJ databases">
        <title>Annotation for the trematode Paragonimus heterotremus.</title>
        <authorList>
            <person name="Choi Y.-J."/>
        </authorList>
    </citation>
    <scope>NUCLEOTIDE SEQUENCE</scope>
    <source>
        <strain evidence="3">LC</strain>
    </source>
</reference>
<dbReference type="Proteomes" id="UP000748531">
    <property type="component" value="Unassembled WGS sequence"/>
</dbReference>
<dbReference type="AlphaFoldDB" id="A0A8J4TKZ4"/>
<dbReference type="InterPro" id="IPR015425">
    <property type="entry name" value="FH2_Formin"/>
</dbReference>
<name>A0A8J4TKZ4_9TREM</name>
<dbReference type="PROSITE" id="PS51444">
    <property type="entry name" value="FH2"/>
    <property type="match status" value="1"/>
</dbReference>
<dbReference type="GO" id="GO:0030041">
    <property type="term" value="P:actin filament polymerization"/>
    <property type="evidence" value="ECO:0007669"/>
    <property type="project" value="TreeGrafter"/>
</dbReference>
<evidence type="ECO:0000256" key="1">
    <source>
        <dbReference type="SAM" id="MobiDB-lite"/>
    </source>
</evidence>